<evidence type="ECO:0000313" key="4">
    <source>
        <dbReference type="Proteomes" id="UP000198956"/>
    </source>
</evidence>
<keyword evidence="2" id="KW-0812">Transmembrane</keyword>
<accession>A0A1G7WQC0</accession>
<keyword evidence="2" id="KW-1133">Transmembrane helix</keyword>
<feature type="transmembrane region" description="Helical" evidence="2">
    <location>
        <begin position="402"/>
        <end position="425"/>
    </location>
</feature>
<gene>
    <name evidence="3" type="ORF">SAMN04489735_100261</name>
</gene>
<reference evidence="3 4" key="1">
    <citation type="submission" date="2016-10" db="EMBL/GenBank/DDBJ databases">
        <authorList>
            <person name="de Groot N.N."/>
        </authorList>
    </citation>
    <scope>NUCLEOTIDE SEQUENCE [LARGE SCALE GENOMIC DNA]</scope>
    <source>
        <strain evidence="3 4">L 420-91</strain>
    </source>
</reference>
<evidence type="ECO:0000256" key="2">
    <source>
        <dbReference type="SAM" id="Phobius"/>
    </source>
</evidence>
<name>A0A1G7WQC0_ANETH</name>
<dbReference type="EMBL" id="FNDE01000002">
    <property type="protein sequence ID" value="SDG74132.1"/>
    <property type="molecule type" value="Genomic_DNA"/>
</dbReference>
<dbReference type="Proteomes" id="UP000198956">
    <property type="component" value="Unassembled WGS sequence"/>
</dbReference>
<evidence type="ECO:0000313" key="3">
    <source>
        <dbReference type="EMBL" id="SDG74132.1"/>
    </source>
</evidence>
<evidence type="ECO:0008006" key="5">
    <source>
        <dbReference type="Google" id="ProtNLM"/>
    </source>
</evidence>
<keyword evidence="2" id="KW-0472">Membrane</keyword>
<proteinExistence type="predicted"/>
<evidence type="ECO:0000256" key="1">
    <source>
        <dbReference type="SAM" id="Coils"/>
    </source>
</evidence>
<organism evidence="3 4">
    <name type="scientific">Aneurinibacillus thermoaerophilus</name>
    <dbReference type="NCBI Taxonomy" id="143495"/>
    <lineage>
        <taxon>Bacteria</taxon>
        <taxon>Bacillati</taxon>
        <taxon>Bacillota</taxon>
        <taxon>Bacilli</taxon>
        <taxon>Bacillales</taxon>
        <taxon>Paenibacillaceae</taxon>
        <taxon>Aneurinibacillus group</taxon>
        <taxon>Aneurinibacillus</taxon>
    </lineage>
</organism>
<feature type="coiled-coil region" evidence="1">
    <location>
        <begin position="37"/>
        <end position="100"/>
    </location>
</feature>
<sequence>MANAIEIIIRAQDYASEVFERLRNTGVEAGERLTDSLSEVSEEARQMGDRVDDAMEEVERAAQEAEDSIEKLAETAEEATKDMKEAAEEQKEALQSVTEQIGIASAALTTFAQVQKDVNARMDKLAYLTGMQDSAVSELVQSISDANFGLEETLEVLERGRKEGLKSEEQLRKYAESWKTVQKATGLGLDELLEFSPILERANAGFAENTDAMDAFGWVMQNTTSSIPEFMDAIAGAMIDIGDAEIRLNEMAAALKLVEEKYGVTGPEAISVFQTKVGEAAALVEEQTGQAGFTMEAFMEMIGATTEELNRYASQVAGSSHVMEELANIQDKNATLFDKIMAKVADFNAQHQGAIQTMGTFGTIMSGLTPVILLASNAQAIYTTITTAATGATTAFGTAITFLTGPVGLVILAITALIGVGYLLIKNWESVKEFGIMVWEGIVSAAQTAWELLKQGAEIAFKVIFWQWILLYNGFKEGIKFIMDVFPQAWDKIKEGASIAFQSVKNIWSGIGNFFKGLWDGIIAGLKAPFNFFIDTVNKMIGAVNNIQIKVPDWVPGLGGKQFGFNIPNIPRLHTGGIFNAPIGQREGLALLKDGEMVLDPMVSRKEINNQSNNERPQIIRIELDGRVLAEVVGKHTQDEIILRGGW</sequence>
<protein>
    <recommendedName>
        <fullName evidence="5">Phage tail tape measure protein, TP901 family, core region</fullName>
    </recommendedName>
</protein>
<keyword evidence="1" id="KW-0175">Coiled coil</keyword>
<dbReference type="OrthoDB" id="90760at2"/>
<dbReference type="AlphaFoldDB" id="A0A1G7WQC0"/>
<dbReference type="RefSeq" id="WP_091259730.1">
    <property type="nucleotide sequence ID" value="NZ_FNDE01000002.1"/>
</dbReference>